<keyword evidence="8" id="KW-1185">Reference proteome</keyword>
<evidence type="ECO:0000256" key="1">
    <source>
        <dbReference type="ARBA" id="ARBA00011975"/>
    </source>
</evidence>
<dbReference type="GO" id="GO:0044027">
    <property type="term" value="P:negative regulation of gene expression via chromosomal CpG island methylation"/>
    <property type="evidence" value="ECO:0007669"/>
    <property type="project" value="TreeGrafter"/>
</dbReference>
<feature type="region of interest" description="Disordered" evidence="6">
    <location>
        <begin position="910"/>
        <end position="931"/>
    </location>
</feature>
<feature type="compositionally biased region" description="Low complexity" evidence="6">
    <location>
        <begin position="511"/>
        <end position="522"/>
    </location>
</feature>
<dbReference type="AlphaFoldDB" id="A0AAN6M6U4"/>
<gene>
    <name evidence="7" type="ORF">GRF29_19g3045667</name>
</gene>
<dbReference type="GO" id="GO:0005634">
    <property type="term" value="C:nucleus"/>
    <property type="evidence" value="ECO:0007669"/>
    <property type="project" value="TreeGrafter"/>
</dbReference>
<dbReference type="GO" id="GO:0003886">
    <property type="term" value="F:DNA (cytosine-5-)-methyltransferase activity"/>
    <property type="evidence" value="ECO:0007669"/>
    <property type="project" value="UniProtKB-EC"/>
</dbReference>
<evidence type="ECO:0000256" key="4">
    <source>
        <dbReference type="ARBA" id="ARBA00022691"/>
    </source>
</evidence>
<dbReference type="Gene3D" id="3.40.50.150">
    <property type="entry name" value="Vaccinia Virus protein VP39"/>
    <property type="match status" value="1"/>
</dbReference>
<evidence type="ECO:0000256" key="3">
    <source>
        <dbReference type="ARBA" id="ARBA00022679"/>
    </source>
</evidence>
<dbReference type="InterPro" id="IPR001525">
    <property type="entry name" value="C5_MeTfrase"/>
</dbReference>
<feature type="region of interest" description="Disordered" evidence="6">
    <location>
        <begin position="511"/>
        <end position="543"/>
    </location>
</feature>
<dbReference type="Gene3D" id="3.90.120.10">
    <property type="entry name" value="DNA Methylase, subunit A, domain 2"/>
    <property type="match status" value="1"/>
</dbReference>
<feature type="region of interest" description="Disordered" evidence="6">
    <location>
        <begin position="122"/>
        <end position="143"/>
    </location>
</feature>
<dbReference type="SUPFAM" id="SSF53335">
    <property type="entry name" value="S-adenosyl-L-methionine-dependent methyltransferases"/>
    <property type="match status" value="1"/>
</dbReference>
<dbReference type="GO" id="GO:0003677">
    <property type="term" value="F:DNA binding"/>
    <property type="evidence" value="ECO:0007669"/>
    <property type="project" value="TreeGrafter"/>
</dbReference>
<dbReference type="PANTHER" id="PTHR10629">
    <property type="entry name" value="CYTOSINE-SPECIFIC METHYLTRANSFERASE"/>
    <property type="match status" value="1"/>
</dbReference>
<proteinExistence type="inferred from homology"/>
<evidence type="ECO:0000256" key="6">
    <source>
        <dbReference type="SAM" id="MobiDB-lite"/>
    </source>
</evidence>
<organism evidence="7 8">
    <name type="scientific">Pseudopithomyces chartarum</name>
    <dbReference type="NCBI Taxonomy" id="1892770"/>
    <lineage>
        <taxon>Eukaryota</taxon>
        <taxon>Fungi</taxon>
        <taxon>Dikarya</taxon>
        <taxon>Ascomycota</taxon>
        <taxon>Pezizomycotina</taxon>
        <taxon>Dothideomycetes</taxon>
        <taxon>Pleosporomycetidae</taxon>
        <taxon>Pleosporales</taxon>
        <taxon>Massarineae</taxon>
        <taxon>Didymosphaeriaceae</taxon>
        <taxon>Pseudopithomyces</taxon>
    </lineage>
</organism>
<dbReference type="PRINTS" id="PR00105">
    <property type="entry name" value="C5METTRFRASE"/>
</dbReference>
<reference evidence="7 8" key="1">
    <citation type="submission" date="2021-02" db="EMBL/GenBank/DDBJ databases">
        <title>Genome assembly of Pseudopithomyces chartarum.</title>
        <authorList>
            <person name="Jauregui R."/>
            <person name="Singh J."/>
            <person name="Voisey C."/>
        </authorList>
    </citation>
    <scope>NUCLEOTIDE SEQUENCE [LARGE SCALE GENOMIC DNA]</scope>
    <source>
        <strain evidence="7 8">AGR01</strain>
    </source>
</reference>
<name>A0AAN6M6U4_9PLEO</name>
<protein>
    <recommendedName>
        <fullName evidence="1">DNA (cytosine-5-)-methyltransferase</fullName>
        <ecNumber evidence="1">2.1.1.37</ecNumber>
    </recommendedName>
</protein>
<dbReference type="InterPro" id="IPR012471">
    <property type="entry name" value="DUF1690"/>
</dbReference>
<feature type="active site" evidence="5">
    <location>
        <position position="622"/>
    </location>
</feature>
<feature type="region of interest" description="Disordered" evidence="6">
    <location>
        <begin position="37"/>
        <end position="71"/>
    </location>
</feature>
<dbReference type="PROSITE" id="PS51679">
    <property type="entry name" value="SAM_MT_C5"/>
    <property type="match status" value="1"/>
</dbReference>
<dbReference type="Proteomes" id="UP001280581">
    <property type="component" value="Unassembled WGS sequence"/>
</dbReference>
<keyword evidence="3 5" id="KW-0808">Transferase</keyword>
<evidence type="ECO:0000313" key="7">
    <source>
        <dbReference type="EMBL" id="KAK3215372.1"/>
    </source>
</evidence>
<comment type="caution">
    <text evidence="7">The sequence shown here is derived from an EMBL/GenBank/DDBJ whole genome shotgun (WGS) entry which is preliminary data.</text>
</comment>
<keyword evidence="4 5" id="KW-0949">S-adenosyl-L-methionine</keyword>
<dbReference type="InterPro" id="IPR050390">
    <property type="entry name" value="C5-Methyltransferase"/>
</dbReference>
<evidence type="ECO:0000256" key="2">
    <source>
        <dbReference type="ARBA" id="ARBA00022603"/>
    </source>
</evidence>
<sequence length="959" mass="108326">MGAEQSKPSGEVSQHVFSSYGYLSRANWPAHETSDANNILRAETHPSVSPMASSIRYKRTPRQQELQYQQRLTQELERLREKEAENISDVSKHLSENADQPQESSSFADALSDVTERISDATSSSATLAQKQKQQDMSNSSVTKEIEALRKKLAERKKLEEADPQVNKAKEDVVACLRLHDRRPLDCWKEVEIFKREALTTLSLAATKFSLPLSRSRRHPLIVLPFTLLDDGPFANTTLALEMVPQQPHDLYMFDDAAPGNPHNDEIEIQQFLAGDVDEDQEGPEYIVISDDEDEDDGDEIPTPPVDVPFPEVIELPRYHIKTGSVIRKGDTVELEDHTGRVADYALSGDFLRIHGIFENLETGEVNLRGYRLRRCSYLPTLFDNKLNELFMLMKASEDDRRPLLEQGLETLSITEVIKKRSCEFTSMDYRVHNVRQANDFTCMPRNIKASNDIRHWIFAKGVLICRWMHTVVYDHNKVSYSGEVRKLYRREVDDASALLYPIPLTTSAHAPVVPSSSSASSSKKRQSSLEIKGASPTKRRTSLPEKYTFGDAFSGIGGASEGARQAGLSIKWGLDKDEKAIIGYAKNFRDARHFLMDAHDFPAMIRRCEHGIDILHLSCPCCYWSIAHTNAGKDDQANMETLYTVGPFLKALKPRYATLEQAPGLLKLEKHRIYFRTLINHIISAKYNVRWKVTDQSEFGVPQRRPRLIFICAKEGLPIPAFPKPVHGPKGSGLARWVTVGDALQDLQMRFDPLDRYHMPEAERPLTHPRKPIDPFAILARCITTKGGDNVHPSGTRNYTPRELAQLQGFPANYHFHGPRGAAKKQAGNAWAPTANKCYFLLLAQFLEAWDLGLIDAEADVNDLYDYLEEKNVRIPKSTRYLRKLTKSAVSKKKHPLWGSTYKIDAAPRQQGPVQRAVPTTTAPRPQHPVQQAVRNAAPPALGYNLRHEGDKDFIVLD</sequence>
<comment type="similarity">
    <text evidence="5">Belongs to the class I-like SAM-binding methyltransferase superfamily. C5-methyltransferase family.</text>
</comment>
<dbReference type="PANTHER" id="PTHR10629:SF52">
    <property type="entry name" value="DNA (CYTOSINE-5)-METHYLTRANSFERASE 1"/>
    <property type="match status" value="1"/>
</dbReference>
<dbReference type="Pfam" id="PF00145">
    <property type="entry name" value="DNA_methylase"/>
    <property type="match status" value="2"/>
</dbReference>
<evidence type="ECO:0000256" key="5">
    <source>
        <dbReference type="PROSITE-ProRule" id="PRU01016"/>
    </source>
</evidence>
<accession>A0AAN6M6U4</accession>
<dbReference type="GO" id="GO:0032259">
    <property type="term" value="P:methylation"/>
    <property type="evidence" value="ECO:0007669"/>
    <property type="project" value="UniProtKB-KW"/>
</dbReference>
<dbReference type="EMBL" id="WVTA01000003">
    <property type="protein sequence ID" value="KAK3215372.1"/>
    <property type="molecule type" value="Genomic_DNA"/>
</dbReference>
<keyword evidence="2 5" id="KW-0489">Methyltransferase</keyword>
<feature type="compositionally biased region" description="Polar residues" evidence="6">
    <location>
        <begin position="919"/>
        <end position="931"/>
    </location>
</feature>
<evidence type="ECO:0000313" key="8">
    <source>
        <dbReference type="Proteomes" id="UP001280581"/>
    </source>
</evidence>
<dbReference type="InterPro" id="IPR029063">
    <property type="entry name" value="SAM-dependent_MTases_sf"/>
</dbReference>
<dbReference type="Pfam" id="PF07956">
    <property type="entry name" value="DUF1690"/>
    <property type="match status" value="1"/>
</dbReference>
<dbReference type="EC" id="2.1.1.37" evidence="1"/>